<evidence type="ECO:0000256" key="5">
    <source>
        <dbReference type="SAM" id="MobiDB-lite"/>
    </source>
</evidence>
<dbReference type="InterPro" id="IPR001138">
    <property type="entry name" value="Zn2Cys6_DnaBD"/>
</dbReference>
<feature type="domain" description="Zn(2)-C6 fungal-type" evidence="6">
    <location>
        <begin position="46"/>
        <end position="79"/>
    </location>
</feature>
<evidence type="ECO:0000256" key="3">
    <source>
        <dbReference type="ARBA" id="ARBA00023163"/>
    </source>
</evidence>
<feature type="compositionally biased region" description="Low complexity" evidence="5">
    <location>
        <begin position="297"/>
        <end position="314"/>
    </location>
</feature>
<dbReference type="GO" id="GO:0000981">
    <property type="term" value="F:DNA-binding transcription factor activity, RNA polymerase II-specific"/>
    <property type="evidence" value="ECO:0007669"/>
    <property type="project" value="InterPro"/>
</dbReference>
<feature type="region of interest" description="Disordered" evidence="5">
    <location>
        <begin position="297"/>
        <end position="320"/>
    </location>
</feature>
<dbReference type="EMBL" id="MLKD01000001">
    <property type="protein sequence ID" value="OQE31423.1"/>
    <property type="molecule type" value="Genomic_DNA"/>
</dbReference>
<evidence type="ECO:0000259" key="6">
    <source>
        <dbReference type="PROSITE" id="PS50048"/>
    </source>
</evidence>
<keyword evidence="8" id="KW-1185">Reference proteome</keyword>
<proteinExistence type="predicted"/>
<dbReference type="PROSITE" id="PS50048">
    <property type="entry name" value="ZN2_CY6_FUNGAL_2"/>
    <property type="match status" value="1"/>
</dbReference>
<dbReference type="AlphaFoldDB" id="A0A1V6U0R0"/>
<comment type="caution">
    <text evidence="7">The sequence shown here is derived from an EMBL/GenBank/DDBJ whole genome shotgun (WGS) entry which is preliminary data.</text>
</comment>
<accession>A0A1V6U0R0</accession>
<evidence type="ECO:0000313" key="8">
    <source>
        <dbReference type="Proteomes" id="UP000191285"/>
    </source>
</evidence>
<dbReference type="SUPFAM" id="SSF57701">
    <property type="entry name" value="Zn2/Cys6 DNA-binding domain"/>
    <property type="match status" value="1"/>
</dbReference>
<dbReference type="Gene3D" id="4.10.240.10">
    <property type="entry name" value="Zn(2)-C6 fungal-type DNA-binding domain"/>
    <property type="match status" value="1"/>
</dbReference>
<dbReference type="CDD" id="cd00067">
    <property type="entry name" value="GAL4"/>
    <property type="match status" value="1"/>
</dbReference>
<dbReference type="GO" id="GO:0003677">
    <property type="term" value="F:DNA binding"/>
    <property type="evidence" value="ECO:0007669"/>
    <property type="project" value="UniProtKB-KW"/>
</dbReference>
<evidence type="ECO:0000256" key="2">
    <source>
        <dbReference type="ARBA" id="ARBA00023125"/>
    </source>
</evidence>
<evidence type="ECO:0000256" key="1">
    <source>
        <dbReference type="ARBA" id="ARBA00023015"/>
    </source>
</evidence>
<sequence>MSHNSGVSHANLQPSSEPTLSFRHHHSPSTGNVTLRHAETRSLRKTCDRCYQQKLRCSGNKEPLSQCSRCRKAGLNCVYSARASRKIPVDHIHSQVDWQSIADSMKFPADDLPHIDGGLSGSTSTWSPDEFVDFGSDLADNFIPSPDLGLAGLHPSVGDSSSGSYEFLPDLASAKDNEMASSLTSGSDTELVRICQLLEDTLAGIVQSTYPDKGINGCPIGKVFGVFDAALGVLSTDSDATIYGRREGQDPIKRCIKAKHALLAAQCYVTSVRLMSYLAEHLLRNLRELADSPAQGAVGTATTATSGASPSAPTKHTSSNLTLGDLYSRLDPLGHALNSAVTMLRIGSKYLSGMEKALALPAHLIATTESLATRPSRRRPDEMDIFTRNQSTMPLTARLVAVMWEEETAVTNANPVATFRHCYAEILNLTPRACH</sequence>
<dbReference type="GO" id="GO:0008270">
    <property type="term" value="F:zinc ion binding"/>
    <property type="evidence" value="ECO:0007669"/>
    <property type="project" value="InterPro"/>
</dbReference>
<dbReference type="Proteomes" id="UP000191285">
    <property type="component" value="Unassembled WGS sequence"/>
</dbReference>
<feature type="compositionally biased region" description="Polar residues" evidence="5">
    <location>
        <begin position="1"/>
        <end position="19"/>
    </location>
</feature>
<name>A0A1V6U0R0_9EURO</name>
<evidence type="ECO:0000313" key="7">
    <source>
        <dbReference type="EMBL" id="OQE31423.1"/>
    </source>
</evidence>
<dbReference type="STRING" id="303698.A0A1V6U0R0"/>
<organism evidence="7 8">
    <name type="scientific">Penicillium steckii</name>
    <dbReference type="NCBI Taxonomy" id="303698"/>
    <lineage>
        <taxon>Eukaryota</taxon>
        <taxon>Fungi</taxon>
        <taxon>Dikarya</taxon>
        <taxon>Ascomycota</taxon>
        <taxon>Pezizomycotina</taxon>
        <taxon>Eurotiomycetes</taxon>
        <taxon>Eurotiomycetidae</taxon>
        <taxon>Eurotiales</taxon>
        <taxon>Aspergillaceae</taxon>
        <taxon>Penicillium</taxon>
    </lineage>
</organism>
<keyword evidence="2" id="KW-0238">DNA-binding</keyword>
<keyword evidence="3" id="KW-0804">Transcription</keyword>
<dbReference type="Pfam" id="PF00172">
    <property type="entry name" value="Zn_clus"/>
    <property type="match status" value="1"/>
</dbReference>
<dbReference type="InterPro" id="IPR036864">
    <property type="entry name" value="Zn2-C6_fun-type_DNA-bd_sf"/>
</dbReference>
<protein>
    <recommendedName>
        <fullName evidence="6">Zn(2)-C6 fungal-type domain-containing protein</fullName>
    </recommendedName>
</protein>
<dbReference type="SMART" id="SM00066">
    <property type="entry name" value="GAL4"/>
    <property type="match status" value="1"/>
</dbReference>
<keyword evidence="4" id="KW-0539">Nucleus</keyword>
<dbReference type="OrthoDB" id="4330117at2759"/>
<gene>
    <name evidence="7" type="ORF">PENSTE_c001G06449</name>
</gene>
<reference evidence="8" key="1">
    <citation type="journal article" date="2017" name="Nat. Microbiol.">
        <title>Global analysis of biosynthetic gene clusters reveals vast potential of secondary metabolite production in Penicillium species.</title>
        <authorList>
            <person name="Nielsen J.C."/>
            <person name="Grijseels S."/>
            <person name="Prigent S."/>
            <person name="Ji B."/>
            <person name="Dainat J."/>
            <person name="Nielsen K.F."/>
            <person name="Frisvad J.C."/>
            <person name="Workman M."/>
            <person name="Nielsen J."/>
        </authorList>
    </citation>
    <scope>NUCLEOTIDE SEQUENCE [LARGE SCALE GENOMIC DNA]</scope>
    <source>
        <strain evidence="8">IBT 24891</strain>
    </source>
</reference>
<feature type="region of interest" description="Disordered" evidence="5">
    <location>
        <begin position="1"/>
        <end position="37"/>
    </location>
</feature>
<keyword evidence="1" id="KW-0805">Transcription regulation</keyword>
<evidence type="ECO:0000256" key="4">
    <source>
        <dbReference type="ARBA" id="ARBA00023242"/>
    </source>
</evidence>